<dbReference type="EMBL" id="JAHQCX010000022">
    <property type="protein sequence ID" value="MBU9728645.1"/>
    <property type="molecule type" value="Genomic_DNA"/>
</dbReference>
<evidence type="ECO:0000313" key="5">
    <source>
        <dbReference type="EMBL" id="MBU9728645.1"/>
    </source>
</evidence>
<keyword evidence="3" id="KW-0804">Transcription</keyword>
<keyword evidence="6" id="KW-1185">Reference proteome</keyword>
<accession>A0ABS6KDP7</accession>
<sequence length="298" mass="34855">MPLNFSLDFADIQPNIRYVQRFRVTKEEYPDFFRPYDCRFFLVSKGSGCLYTIDASYRLSRGDVFMYHSGTEYRMVSDDGNLLILLGVNFDYTQSNKNLVVPIPPEPIRIFDENRILERVFLTDMPAMNQFIYLQNMQSLESTLQDMLIEFDSKKIFYSQRLSGLFLSILSQCYRTLSLGQNQRSFSAKKAEQILSYIQQHYTENITNVTIGQHFNYHPNYLNKQFIKYTGKSLHQYLMAYRISKAIEMITSTDMTISEIADTTGFSDIHHFSKTFRQKTGMSPRGLRSSKQNLVLDI</sequence>
<dbReference type="SMART" id="SM00342">
    <property type="entry name" value="HTH_ARAC"/>
    <property type="match status" value="1"/>
</dbReference>
<evidence type="ECO:0000259" key="4">
    <source>
        <dbReference type="PROSITE" id="PS01124"/>
    </source>
</evidence>
<dbReference type="SUPFAM" id="SSF51182">
    <property type="entry name" value="RmlC-like cupins"/>
    <property type="match status" value="1"/>
</dbReference>
<protein>
    <submittedName>
        <fullName evidence="5">AraC family transcriptional regulator</fullName>
    </submittedName>
</protein>
<keyword evidence="1" id="KW-0805">Transcription regulation</keyword>
<dbReference type="InterPro" id="IPR009057">
    <property type="entry name" value="Homeodomain-like_sf"/>
</dbReference>
<dbReference type="Proteomes" id="UP001314681">
    <property type="component" value="Unassembled WGS sequence"/>
</dbReference>
<dbReference type="PROSITE" id="PS01124">
    <property type="entry name" value="HTH_ARAC_FAMILY_2"/>
    <property type="match status" value="1"/>
</dbReference>
<dbReference type="InterPro" id="IPR018060">
    <property type="entry name" value="HTH_AraC"/>
</dbReference>
<dbReference type="SUPFAM" id="SSF46689">
    <property type="entry name" value="Homeodomain-like"/>
    <property type="match status" value="2"/>
</dbReference>
<proteinExistence type="predicted"/>
<dbReference type="InterPro" id="IPR018062">
    <property type="entry name" value="HTH_AraC-typ_CS"/>
</dbReference>
<dbReference type="PANTHER" id="PTHR43280">
    <property type="entry name" value="ARAC-FAMILY TRANSCRIPTIONAL REGULATOR"/>
    <property type="match status" value="1"/>
</dbReference>
<dbReference type="PRINTS" id="PR00032">
    <property type="entry name" value="HTHARAC"/>
</dbReference>
<dbReference type="Gene3D" id="1.10.10.60">
    <property type="entry name" value="Homeodomain-like"/>
    <property type="match status" value="2"/>
</dbReference>
<evidence type="ECO:0000313" key="6">
    <source>
        <dbReference type="Proteomes" id="UP001314681"/>
    </source>
</evidence>
<dbReference type="PANTHER" id="PTHR43280:SF28">
    <property type="entry name" value="HTH-TYPE TRANSCRIPTIONAL ACTIVATOR RHAS"/>
    <property type="match status" value="1"/>
</dbReference>
<feature type="domain" description="HTH araC/xylS-type" evidence="4">
    <location>
        <begin position="192"/>
        <end position="290"/>
    </location>
</feature>
<dbReference type="InterPro" id="IPR011051">
    <property type="entry name" value="RmlC_Cupin_sf"/>
</dbReference>
<dbReference type="InterPro" id="IPR020449">
    <property type="entry name" value="Tscrpt_reg_AraC-type_HTH"/>
</dbReference>
<comment type="caution">
    <text evidence="5">The sequence shown here is derived from an EMBL/GenBank/DDBJ whole genome shotgun (WGS) entry which is preliminary data.</text>
</comment>
<keyword evidence="2" id="KW-0238">DNA-binding</keyword>
<reference evidence="5 6" key="1">
    <citation type="submission" date="2021-06" db="EMBL/GenBank/DDBJ databases">
        <title>Description of novel taxa of the family Lachnospiraceae.</title>
        <authorList>
            <person name="Chaplin A.V."/>
            <person name="Sokolova S.R."/>
            <person name="Pikina A.P."/>
            <person name="Korzhanova M."/>
            <person name="Belova V."/>
            <person name="Korostin D."/>
            <person name="Efimov B.A."/>
        </authorList>
    </citation>
    <scope>NUCLEOTIDE SEQUENCE [LARGE SCALE GENOMIC DNA]</scope>
    <source>
        <strain evidence="5 6">ASD4241</strain>
    </source>
</reference>
<name>A0ABS6KDP7_9FIRM</name>
<evidence type="ECO:0000256" key="1">
    <source>
        <dbReference type="ARBA" id="ARBA00023015"/>
    </source>
</evidence>
<organism evidence="5 6">
    <name type="scientific">Diplocloster modestus</name>
    <dbReference type="NCBI Taxonomy" id="2850322"/>
    <lineage>
        <taxon>Bacteria</taxon>
        <taxon>Bacillati</taxon>
        <taxon>Bacillota</taxon>
        <taxon>Clostridia</taxon>
        <taxon>Lachnospirales</taxon>
        <taxon>Lachnospiraceae</taxon>
        <taxon>Diplocloster</taxon>
    </lineage>
</organism>
<evidence type="ECO:0000256" key="3">
    <source>
        <dbReference type="ARBA" id="ARBA00023163"/>
    </source>
</evidence>
<gene>
    <name evidence="5" type="ORF">KTH90_21885</name>
</gene>
<dbReference type="Pfam" id="PF12833">
    <property type="entry name" value="HTH_18"/>
    <property type="match status" value="1"/>
</dbReference>
<evidence type="ECO:0000256" key="2">
    <source>
        <dbReference type="ARBA" id="ARBA00023125"/>
    </source>
</evidence>
<dbReference type="PROSITE" id="PS00041">
    <property type="entry name" value="HTH_ARAC_FAMILY_1"/>
    <property type="match status" value="1"/>
</dbReference>
<dbReference type="RefSeq" id="WP_158352022.1">
    <property type="nucleotide sequence ID" value="NZ_JAHQCX010000022.1"/>
</dbReference>